<name>A0A0M3IWS1_ASCLU</name>
<evidence type="ECO:0000313" key="1">
    <source>
        <dbReference type="Proteomes" id="UP000036681"/>
    </source>
</evidence>
<protein>
    <submittedName>
        <fullName evidence="2">Uncharacterized protein</fullName>
    </submittedName>
</protein>
<organism evidence="1 2">
    <name type="scientific">Ascaris lumbricoides</name>
    <name type="common">Giant roundworm</name>
    <dbReference type="NCBI Taxonomy" id="6252"/>
    <lineage>
        <taxon>Eukaryota</taxon>
        <taxon>Metazoa</taxon>
        <taxon>Ecdysozoa</taxon>
        <taxon>Nematoda</taxon>
        <taxon>Chromadorea</taxon>
        <taxon>Rhabditida</taxon>
        <taxon>Spirurina</taxon>
        <taxon>Ascaridomorpha</taxon>
        <taxon>Ascaridoidea</taxon>
        <taxon>Ascarididae</taxon>
        <taxon>Ascaris</taxon>
    </lineage>
</organism>
<accession>A0A0M3IWS1</accession>
<keyword evidence="1" id="KW-1185">Reference proteome</keyword>
<dbReference type="AlphaFoldDB" id="A0A0M3IWS1"/>
<evidence type="ECO:0000313" key="2">
    <source>
        <dbReference type="WBParaSite" id="ALUE_0002319901-mRNA-1"/>
    </source>
</evidence>
<reference evidence="2" key="1">
    <citation type="submission" date="2017-02" db="UniProtKB">
        <authorList>
            <consortium name="WormBaseParasite"/>
        </authorList>
    </citation>
    <scope>IDENTIFICATION</scope>
</reference>
<dbReference type="WBParaSite" id="ALUE_0002319901-mRNA-1">
    <property type="protein sequence ID" value="ALUE_0002319901-mRNA-1"/>
    <property type="gene ID" value="ALUE_0002319901"/>
</dbReference>
<dbReference type="Proteomes" id="UP000036681">
    <property type="component" value="Unplaced"/>
</dbReference>
<proteinExistence type="predicted"/>
<sequence>MGRHQRHSSFEETLERSMFRRQRRSIHNGMFYI</sequence>